<feature type="domain" description="Reverse transcriptase" evidence="1">
    <location>
        <begin position="591"/>
        <end position="884"/>
    </location>
</feature>
<name>A0AAE1G5T3_PETCI</name>
<keyword evidence="3" id="KW-1185">Reference proteome</keyword>
<organism evidence="2 3">
    <name type="scientific">Petrolisthes cinctipes</name>
    <name type="common">Flat porcelain crab</name>
    <dbReference type="NCBI Taxonomy" id="88211"/>
    <lineage>
        <taxon>Eukaryota</taxon>
        <taxon>Metazoa</taxon>
        <taxon>Ecdysozoa</taxon>
        <taxon>Arthropoda</taxon>
        <taxon>Crustacea</taxon>
        <taxon>Multicrustacea</taxon>
        <taxon>Malacostraca</taxon>
        <taxon>Eumalacostraca</taxon>
        <taxon>Eucarida</taxon>
        <taxon>Decapoda</taxon>
        <taxon>Pleocyemata</taxon>
        <taxon>Anomura</taxon>
        <taxon>Galatheoidea</taxon>
        <taxon>Porcellanidae</taxon>
        <taxon>Petrolisthes</taxon>
    </lineage>
</organism>
<dbReference type="Gene3D" id="3.30.70.270">
    <property type="match status" value="1"/>
</dbReference>
<sequence length="1096" mass="123957">MPTARVPPGMSTALALPAISGPPMREWTDMATGGGGSPGCPVEGVGKRDCMRVVAMNVNGMTDGTKRREIVECFKKGRVDVMGVTETHVKGCGVVECQEGRESGLWEGMEGGVVWTGMNEKSKGRGKEGCALLVSPWVWKGVDGHGWNGSRIVWMTGKIGLVKYAWVCAYAPVNEKSKTGREKMRVFWEELNACLRGIDNGRRIVMMGDMNGKVGGEEVGNIVCKWGVEGTNENGEYLVDVCAERGLFLANTFFQHKMIHRYTWKRRDERGEQKSLIDYVAVDERLRKDVYDAKVVRGMVHCSDHFAVLVRMKVRVKWEYSRRDEGVRNKRVVASGKLDVEEYREEYKRRVGEALGDVRMGIGEGVGVNAVYEMFKMRVLRTAAEVVGYKSQKRGKKGSAWWTEEVKDAVEDKRKAYRRTLQRNVPEEVRERWKREYNVCKRQVKMMVSESKRRVDEEFGMKLSEKFKENKKLFWKEVKRERGEGKSGSVRMKREDGVTVSRSEEVKEVWKRHFDGLMNGGTGGEAVVTCMGMEAGGRRQGVQGDLGREEVRKAIGKLKMGKAPGVDGITAEILKCGGEVVVEWMLLICTLAWRQGEVPEDWRRAIIVPLYKGKGSKDECGSYRGISLLSVPGKVYGKVLTERLMEVTGNKVSEEQGGFRKGRGCVDQIFALKSIVEKYIGKGKKLYAAFMDLEKAYDRVDRKAMTEVLRIYGVGGPLLKGIEAFYADAKACVRVEGDLSESFNISVGLRQGCVMSPWLFNIYMDGCMREVKAKVNGLGVKLRLNEANWSLVASLFADDTVLMAENERNLQRVVDEFQSVCKRRKLKVNVGKSKVMVFERAETEVIDFATPYRVAVPTGTKCEITLRGERMKEVKEFKYLGTVMCKHGSMEGEIRERAVKGRQVIGSLGRIMKGRSVSMEVKRGLRNSIILPTLTYASETWTWNRAHQSRIGAVEMSYLRGACGLTRWDGESNESVYERCGMSEKAIGIECGVVERVKRNTLRWYGHVERMQGEEFVKKVYGSEVVGPGVRGRPPVRWQNRVEEYVKERNMRGRGGLEQVRRECWNRENWRHFCRGHPLEGSSRRERGVGAIDIDR</sequence>
<evidence type="ECO:0000313" key="3">
    <source>
        <dbReference type="Proteomes" id="UP001286313"/>
    </source>
</evidence>
<protein>
    <recommendedName>
        <fullName evidence="1">Reverse transcriptase domain-containing protein</fullName>
    </recommendedName>
</protein>
<comment type="caution">
    <text evidence="2">The sequence shown here is derived from an EMBL/GenBank/DDBJ whole genome shotgun (WGS) entry which is preliminary data.</text>
</comment>
<dbReference type="InterPro" id="IPR036691">
    <property type="entry name" value="Endo/exonu/phosph_ase_sf"/>
</dbReference>
<dbReference type="CDD" id="cd01650">
    <property type="entry name" value="RT_nLTR_like"/>
    <property type="match status" value="1"/>
</dbReference>
<evidence type="ECO:0000259" key="1">
    <source>
        <dbReference type="PROSITE" id="PS50878"/>
    </source>
</evidence>
<accession>A0AAE1G5T3</accession>
<dbReference type="AlphaFoldDB" id="A0AAE1G5T3"/>
<dbReference type="Pfam" id="PF00078">
    <property type="entry name" value="RVT_1"/>
    <property type="match status" value="1"/>
</dbReference>
<dbReference type="InterPro" id="IPR043502">
    <property type="entry name" value="DNA/RNA_pol_sf"/>
</dbReference>
<dbReference type="PANTHER" id="PTHR47027:SF30">
    <property type="entry name" value="THAP-TYPE DOMAIN-CONTAINING PROTEIN"/>
    <property type="match status" value="1"/>
</dbReference>
<dbReference type="Proteomes" id="UP001286313">
    <property type="component" value="Unassembled WGS sequence"/>
</dbReference>
<dbReference type="SUPFAM" id="SSF56672">
    <property type="entry name" value="DNA/RNA polymerases"/>
    <property type="match status" value="1"/>
</dbReference>
<dbReference type="EMBL" id="JAWQEG010000788">
    <property type="protein sequence ID" value="KAK3885571.1"/>
    <property type="molecule type" value="Genomic_DNA"/>
</dbReference>
<dbReference type="GO" id="GO:0071897">
    <property type="term" value="P:DNA biosynthetic process"/>
    <property type="evidence" value="ECO:0007669"/>
    <property type="project" value="UniProtKB-ARBA"/>
</dbReference>
<evidence type="ECO:0000313" key="2">
    <source>
        <dbReference type="EMBL" id="KAK3885571.1"/>
    </source>
</evidence>
<proteinExistence type="predicted"/>
<dbReference type="PROSITE" id="PS50878">
    <property type="entry name" value="RT_POL"/>
    <property type="match status" value="1"/>
</dbReference>
<dbReference type="CDD" id="cd09076">
    <property type="entry name" value="L1-EN"/>
    <property type="match status" value="1"/>
</dbReference>
<dbReference type="PANTHER" id="PTHR47027">
    <property type="entry name" value="REVERSE TRANSCRIPTASE DOMAIN-CONTAINING PROTEIN"/>
    <property type="match status" value="1"/>
</dbReference>
<reference evidence="2" key="1">
    <citation type="submission" date="2023-10" db="EMBL/GenBank/DDBJ databases">
        <title>Genome assemblies of two species of porcelain crab, Petrolisthes cinctipes and Petrolisthes manimaculis (Anomura: Porcellanidae).</title>
        <authorList>
            <person name="Angst P."/>
        </authorList>
    </citation>
    <scope>NUCLEOTIDE SEQUENCE</scope>
    <source>
        <strain evidence="2">PB745_01</strain>
        <tissue evidence="2">Gill</tissue>
    </source>
</reference>
<dbReference type="Gene3D" id="3.60.10.10">
    <property type="entry name" value="Endonuclease/exonuclease/phosphatase"/>
    <property type="match status" value="1"/>
</dbReference>
<dbReference type="InterPro" id="IPR000477">
    <property type="entry name" value="RT_dom"/>
</dbReference>
<gene>
    <name evidence="2" type="ORF">Pcinc_010219</name>
</gene>
<dbReference type="SUPFAM" id="SSF56219">
    <property type="entry name" value="DNase I-like"/>
    <property type="match status" value="1"/>
</dbReference>
<dbReference type="InterPro" id="IPR043128">
    <property type="entry name" value="Rev_trsase/Diguanyl_cyclase"/>
</dbReference>